<sequence>MSDDAIERLHQNWSEELPRGWMDWRTDQVGDMDVLVSRRGSVPHVDTRGAVLAEVLGIVVSPSSAVDRYVDEHADGTLDIPQYYSRFPERGDEPVHSVENSSLWSACVEGALRLLNGNGQYARDEFTLYDCLDDSNPMPCPMLRDDVGCVLIAPALSTDTDHNLTGSNSAVD</sequence>
<gene>
    <name evidence="1" type="ORF">SAMN06269185_1633</name>
</gene>
<accession>A0A285NXG9</accession>
<evidence type="ECO:0000313" key="1">
    <source>
        <dbReference type="EMBL" id="SNZ12341.1"/>
    </source>
</evidence>
<organism evidence="1 2">
    <name type="scientific">Natronoarchaeum philippinense</name>
    <dbReference type="NCBI Taxonomy" id="558529"/>
    <lineage>
        <taxon>Archaea</taxon>
        <taxon>Methanobacteriati</taxon>
        <taxon>Methanobacteriota</taxon>
        <taxon>Stenosarchaea group</taxon>
        <taxon>Halobacteria</taxon>
        <taxon>Halobacteriales</taxon>
        <taxon>Natronoarchaeaceae</taxon>
    </lineage>
</organism>
<dbReference type="Proteomes" id="UP000219453">
    <property type="component" value="Unassembled WGS sequence"/>
</dbReference>
<dbReference type="AlphaFoldDB" id="A0A285NXG9"/>
<name>A0A285NXG9_NATPI</name>
<dbReference type="EMBL" id="OBEJ01000002">
    <property type="protein sequence ID" value="SNZ12341.1"/>
    <property type="molecule type" value="Genomic_DNA"/>
</dbReference>
<evidence type="ECO:0000313" key="2">
    <source>
        <dbReference type="Proteomes" id="UP000219453"/>
    </source>
</evidence>
<keyword evidence="2" id="KW-1185">Reference proteome</keyword>
<protein>
    <submittedName>
        <fullName evidence="1">Uncharacterized protein</fullName>
    </submittedName>
</protein>
<reference evidence="1 2" key="1">
    <citation type="submission" date="2017-09" db="EMBL/GenBank/DDBJ databases">
        <authorList>
            <person name="Ehlers B."/>
            <person name="Leendertz F.H."/>
        </authorList>
    </citation>
    <scope>NUCLEOTIDE SEQUENCE [LARGE SCALE GENOMIC DNA]</scope>
    <source>
        <strain evidence="1 2">DSM 27208</strain>
    </source>
</reference>
<proteinExistence type="predicted"/>